<feature type="transmembrane region" description="Helical" evidence="2">
    <location>
        <begin position="12"/>
        <end position="33"/>
    </location>
</feature>
<evidence type="ECO:0000313" key="3">
    <source>
        <dbReference type="EMBL" id="CAK7228798.1"/>
    </source>
</evidence>
<keyword evidence="4" id="KW-1185">Reference proteome</keyword>
<reference evidence="3 4" key="1">
    <citation type="submission" date="2024-01" db="EMBL/GenBank/DDBJ databases">
        <authorList>
            <person name="Allen C."/>
            <person name="Tagirdzhanova G."/>
        </authorList>
    </citation>
    <scope>NUCLEOTIDE SEQUENCE [LARGE SCALE GENOMIC DNA]</scope>
</reference>
<keyword evidence="2" id="KW-0812">Transmembrane</keyword>
<evidence type="ECO:0008006" key="5">
    <source>
        <dbReference type="Google" id="ProtNLM"/>
    </source>
</evidence>
<keyword evidence="2" id="KW-1133">Transmembrane helix</keyword>
<evidence type="ECO:0000256" key="2">
    <source>
        <dbReference type="SAM" id="Phobius"/>
    </source>
</evidence>
<gene>
    <name evidence="3" type="ORF">SBRCBS47491_007028</name>
</gene>
<evidence type="ECO:0000313" key="4">
    <source>
        <dbReference type="Proteomes" id="UP001642406"/>
    </source>
</evidence>
<organism evidence="3 4">
    <name type="scientific">Sporothrix bragantina</name>
    <dbReference type="NCBI Taxonomy" id="671064"/>
    <lineage>
        <taxon>Eukaryota</taxon>
        <taxon>Fungi</taxon>
        <taxon>Dikarya</taxon>
        <taxon>Ascomycota</taxon>
        <taxon>Pezizomycotina</taxon>
        <taxon>Sordariomycetes</taxon>
        <taxon>Sordariomycetidae</taxon>
        <taxon>Ophiostomatales</taxon>
        <taxon>Ophiostomataceae</taxon>
        <taxon>Sporothrix</taxon>
    </lineage>
</organism>
<sequence>MLFAIFFAFWRFLEIVTLIPIMGMLSWFIHAYINENELTPNYILVLFIVSVLAVAWTIFTLFSYHRSSSNSHFVGLVDLAFMGALIGAVYQLRFITEANCYHVESTDHWLTHAGSLITLQSQGIDVLASSKPCAVLKTCFALGIMNIIFFFFTAVLAWMHGGHLGKNERDRRYVTETTTVHRRHRSRGADGSRGTSRPRSGSHHSRRSSHSHQRTYV</sequence>
<feature type="compositionally biased region" description="Basic residues" evidence="1">
    <location>
        <begin position="200"/>
        <end position="217"/>
    </location>
</feature>
<feature type="transmembrane region" description="Helical" evidence="2">
    <location>
        <begin position="39"/>
        <end position="61"/>
    </location>
</feature>
<dbReference type="Proteomes" id="UP001642406">
    <property type="component" value="Unassembled WGS sequence"/>
</dbReference>
<evidence type="ECO:0000256" key="1">
    <source>
        <dbReference type="SAM" id="MobiDB-lite"/>
    </source>
</evidence>
<feature type="region of interest" description="Disordered" evidence="1">
    <location>
        <begin position="174"/>
        <end position="217"/>
    </location>
</feature>
<protein>
    <recommendedName>
        <fullName evidence="5">MARVEL domain-containing protein</fullName>
    </recommendedName>
</protein>
<feature type="transmembrane region" description="Helical" evidence="2">
    <location>
        <begin position="73"/>
        <end position="92"/>
    </location>
</feature>
<name>A0ABP0CAF3_9PEZI</name>
<proteinExistence type="predicted"/>
<comment type="caution">
    <text evidence="3">The sequence shown here is derived from an EMBL/GenBank/DDBJ whole genome shotgun (WGS) entry which is preliminary data.</text>
</comment>
<keyword evidence="2" id="KW-0472">Membrane</keyword>
<dbReference type="EMBL" id="CAWUHC010000074">
    <property type="protein sequence ID" value="CAK7228798.1"/>
    <property type="molecule type" value="Genomic_DNA"/>
</dbReference>
<feature type="transmembrane region" description="Helical" evidence="2">
    <location>
        <begin position="140"/>
        <end position="159"/>
    </location>
</feature>
<accession>A0ABP0CAF3</accession>